<dbReference type="PANTHER" id="PTHR11839:SF1">
    <property type="entry name" value="ADP-SUGAR PYROPHOSPHATASE"/>
    <property type="match status" value="1"/>
</dbReference>
<protein>
    <recommendedName>
        <fullName evidence="4">Nudix hydrolase domain-containing protein</fullName>
    </recommendedName>
</protein>
<dbReference type="InterPro" id="IPR020476">
    <property type="entry name" value="Nudix_hydrolase"/>
</dbReference>
<dbReference type="AlphaFoldDB" id="A0A9P9WQI4"/>
<dbReference type="InterPro" id="IPR020084">
    <property type="entry name" value="NUDIX_hydrolase_CS"/>
</dbReference>
<evidence type="ECO:0000259" key="4">
    <source>
        <dbReference type="PROSITE" id="PS51462"/>
    </source>
</evidence>
<sequence>MAAKDAKVLSTESLASTPSNDDARWIRLRKIDYQDPNGTARTWETAERTTRPKGGEIDGVGIFAVLEKETGPEIILQKQFRPPVNKVTIEVPAGLVDEGETAEEAAVRELREETGYVGKATLTTPVMFNDPGFCNTNLRMVHVSIDVSLPENQNLKPQLEESEFIEVFTVPLTNLYAECKKLEAEGYAIDARVGTMAEGIEAAKHFRL</sequence>
<dbReference type="PROSITE" id="PS00893">
    <property type="entry name" value="NUDIX_BOX"/>
    <property type="match status" value="1"/>
</dbReference>
<evidence type="ECO:0000256" key="1">
    <source>
        <dbReference type="ARBA" id="ARBA00022801"/>
    </source>
</evidence>
<dbReference type="GO" id="GO:0019693">
    <property type="term" value="P:ribose phosphate metabolic process"/>
    <property type="evidence" value="ECO:0007669"/>
    <property type="project" value="TreeGrafter"/>
</dbReference>
<gene>
    <name evidence="5" type="ORF">JX265_004205</name>
</gene>
<reference evidence="5" key="1">
    <citation type="submission" date="2021-03" db="EMBL/GenBank/DDBJ databases">
        <title>Revisited historic fungal species revealed as producer of novel bioactive compounds through whole genome sequencing and comparative genomics.</title>
        <authorList>
            <person name="Vignolle G.A."/>
            <person name="Hochenegger N."/>
            <person name="Mach R.L."/>
            <person name="Mach-Aigner A.R."/>
            <person name="Javad Rahimi M."/>
            <person name="Salim K.A."/>
            <person name="Chan C.M."/>
            <person name="Lim L.B.L."/>
            <person name="Cai F."/>
            <person name="Druzhinina I.S."/>
            <person name="U'Ren J.M."/>
            <person name="Derntl C."/>
        </authorList>
    </citation>
    <scope>NUCLEOTIDE SEQUENCE</scope>
    <source>
        <strain evidence="5">TUCIM 5799</strain>
    </source>
</reference>
<comment type="similarity">
    <text evidence="2">Belongs to the Nudix hydrolase family.</text>
</comment>
<dbReference type="GO" id="GO:0005634">
    <property type="term" value="C:nucleus"/>
    <property type="evidence" value="ECO:0007669"/>
    <property type="project" value="TreeGrafter"/>
</dbReference>
<dbReference type="PANTHER" id="PTHR11839">
    <property type="entry name" value="UDP/ADP-SUGAR PYROPHOSPHATASE"/>
    <property type="match status" value="1"/>
</dbReference>
<dbReference type="PROSITE" id="PS51462">
    <property type="entry name" value="NUDIX"/>
    <property type="match status" value="1"/>
</dbReference>
<dbReference type="InterPro" id="IPR015797">
    <property type="entry name" value="NUDIX_hydrolase-like_dom_sf"/>
</dbReference>
<dbReference type="OrthoDB" id="10249920at2759"/>
<feature type="region of interest" description="Disordered" evidence="3">
    <location>
        <begin position="1"/>
        <end position="21"/>
    </location>
</feature>
<proteinExistence type="inferred from homology"/>
<evidence type="ECO:0000313" key="5">
    <source>
        <dbReference type="EMBL" id="KAI1875147.1"/>
    </source>
</evidence>
<dbReference type="CDD" id="cd18888">
    <property type="entry name" value="NUDIX_ADPRase_Nudt5"/>
    <property type="match status" value="1"/>
</dbReference>
<dbReference type="Pfam" id="PF00293">
    <property type="entry name" value="NUDIX"/>
    <property type="match status" value="1"/>
</dbReference>
<dbReference type="InterPro" id="IPR000086">
    <property type="entry name" value="NUDIX_hydrolase_dom"/>
</dbReference>
<evidence type="ECO:0000256" key="3">
    <source>
        <dbReference type="SAM" id="MobiDB-lite"/>
    </source>
</evidence>
<comment type="caution">
    <text evidence="5">The sequence shown here is derived from an EMBL/GenBank/DDBJ whole genome shotgun (WGS) entry which is preliminary data.</text>
</comment>
<dbReference type="FunFam" id="3.90.79.10:FF:000016">
    <property type="entry name" value="ADP-sugar pyrophosphatase isoform X1"/>
    <property type="match status" value="1"/>
</dbReference>
<dbReference type="Gene3D" id="3.90.79.10">
    <property type="entry name" value="Nucleoside Triphosphate Pyrophosphohydrolase"/>
    <property type="match status" value="1"/>
</dbReference>
<keyword evidence="1 2" id="KW-0378">Hydrolase</keyword>
<dbReference type="SUPFAM" id="SSF55811">
    <property type="entry name" value="Nudix"/>
    <property type="match status" value="1"/>
</dbReference>
<dbReference type="Proteomes" id="UP000829685">
    <property type="component" value="Unassembled WGS sequence"/>
</dbReference>
<dbReference type="GO" id="GO:0006753">
    <property type="term" value="P:nucleoside phosphate metabolic process"/>
    <property type="evidence" value="ECO:0007669"/>
    <property type="project" value="TreeGrafter"/>
</dbReference>
<dbReference type="GO" id="GO:0005829">
    <property type="term" value="C:cytosol"/>
    <property type="evidence" value="ECO:0007669"/>
    <property type="project" value="TreeGrafter"/>
</dbReference>
<evidence type="ECO:0000256" key="2">
    <source>
        <dbReference type="RuleBase" id="RU003476"/>
    </source>
</evidence>
<feature type="compositionally biased region" description="Polar residues" evidence="3">
    <location>
        <begin position="10"/>
        <end position="20"/>
    </location>
</feature>
<accession>A0A9P9WQI4</accession>
<dbReference type="GO" id="GO:0047631">
    <property type="term" value="F:ADP-ribose diphosphatase activity"/>
    <property type="evidence" value="ECO:0007669"/>
    <property type="project" value="TreeGrafter"/>
</dbReference>
<name>A0A9P9WQI4_9PEZI</name>
<dbReference type="EMBL" id="JAFIMR010000008">
    <property type="protein sequence ID" value="KAI1875147.1"/>
    <property type="molecule type" value="Genomic_DNA"/>
</dbReference>
<evidence type="ECO:0000313" key="6">
    <source>
        <dbReference type="Proteomes" id="UP000829685"/>
    </source>
</evidence>
<dbReference type="PRINTS" id="PR00502">
    <property type="entry name" value="NUDIXFAMILY"/>
</dbReference>
<organism evidence="5 6">
    <name type="scientific">Neoarthrinium moseri</name>
    <dbReference type="NCBI Taxonomy" id="1658444"/>
    <lineage>
        <taxon>Eukaryota</taxon>
        <taxon>Fungi</taxon>
        <taxon>Dikarya</taxon>
        <taxon>Ascomycota</taxon>
        <taxon>Pezizomycotina</taxon>
        <taxon>Sordariomycetes</taxon>
        <taxon>Xylariomycetidae</taxon>
        <taxon>Amphisphaeriales</taxon>
        <taxon>Apiosporaceae</taxon>
        <taxon>Neoarthrinium</taxon>
    </lineage>
</organism>
<keyword evidence="6" id="KW-1185">Reference proteome</keyword>
<feature type="domain" description="Nudix hydrolase" evidence="4">
    <location>
        <begin position="55"/>
        <end position="192"/>
    </location>
</feature>